<organism evidence="2 3">
    <name type="scientific">Daphnia sinensis</name>
    <dbReference type="NCBI Taxonomy" id="1820382"/>
    <lineage>
        <taxon>Eukaryota</taxon>
        <taxon>Metazoa</taxon>
        <taxon>Ecdysozoa</taxon>
        <taxon>Arthropoda</taxon>
        <taxon>Crustacea</taxon>
        <taxon>Branchiopoda</taxon>
        <taxon>Diplostraca</taxon>
        <taxon>Cladocera</taxon>
        <taxon>Anomopoda</taxon>
        <taxon>Daphniidae</taxon>
        <taxon>Daphnia</taxon>
        <taxon>Daphnia similis group</taxon>
    </lineage>
</organism>
<dbReference type="EMBL" id="WJBH02000009">
    <property type="protein sequence ID" value="KAI9553162.1"/>
    <property type="molecule type" value="Genomic_DNA"/>
</dbReference>
<dbReference type="Proteomes" id="UP000820818">
    <property type="component" value="Linkage Group LG9"/>
</dbReference>
<accession>A0AAD5KJY2</accession>
<feature type="compositionally biased region" description="Polar residues" evidence="1">
    <location>
        <begin position="215"/>
        <end position="230"/>
    </location>
</feature>
<reference evidence="2 3" key="1">
    <citation type="submission" date="2022-05" db="EMBL/GenBank/DDBJ databases">
        <title>A multi-omics perspective on studying reproductive biology in Daphnia sinensis.</title>
        <authorList>
            <person name="Jia J."/>
        </authorList>
    </citation>
    <scope>NUCLEOTIDE SEQUENCE [LARGE SCALE GENOMIC DNA]</scope>
    <source>
        <strain evidence="2 3">WSL</strain>
    </source>
</reference>
<evidence type="ECO:0000256" key="1">
    <source>
        <dbReference type="SAM" id="MobiDB-lite"/>
    </source>
</evidence>
<evidence type="ECO:0000313" key="2">
    <source>
        <dbReference type="EMBL" id="KAI9553162.1"/>
    </source>
</evidence>
<dbReference type="AlphaFoldDB" id="A0AAD5KJY2"/>
<proteinExistence type="predicted"/>
<name>A0AAD5KJY2_9CRUS</name>
<sequence length="248" mass="27991">MAQANVKTPVTRFLRNHPMEHPELTTASWPSLKVRQEKNASGVLPIHPSEMSRNRHKPCQAAAGKSGKTCLPVPVHTGVTSRNPNKSSSSILVHKGKSRIPVLKIQNTMHWAKIEALKKKEKDLIIELIKTRAELERVESLQKKLLVSKPTPIRRPKRRSRSLALGCSIMDSPFTDSESPRIEKMSPVILSMTQSKNPGSLYETYRHTCKFLQTPRQSTFKQRSRPSTAHNDTDISSRVHRQLANLFG</sequence>
<feature type="region of interest" description="Disordered" evidence="1">
    <location>
        <begin position="215"/>
        <end position="237"/>
    </location>
</feature>
<evidence type="ECO:0000313" key="3">
    <source>
        <dbReference type="Proteomes" id="UP000820818"/>
    </source>
</evidence>
<gene>
    <name evidence="2" type="ORF">GHT06_021055</name>
</gene>
<keyword evidence="3" id="KW-1185">Reference proteome</keyword>
<comment type="caution">
    <text evidence="2">The sequence shown here is derived from an EMBL/GenBank/DDBJ whole genome shotgun (WGS) entry which is preliminary data.</text>
</comment>
<protein>
    <submittedName>
        <fullName evidence="2">Uncharacterized protein</fullName>
    </submittedName>
</protein>